<dbReference type="EMBL" id="LGUA01000146">
    <property type="protein sequence ID" value="OAX83697.1"/>
    <property type="molecule type" value="Genomic_DNA"/>
</dbReference>
<sequence length="66" mass="6953">MSTQITQTRKVEESETGPVDSKGGSGSSSVTGQSSIERCSKAVIGARTSHASPSLDFTVHIFPDQR</sequence>
<organism evidence="2 3">
    <name type="scientific">Emergomyces africanus</name>
    <dbReference type="NCBI Taxonomy" id="1955775"/>
    <lineage>
        <taxon>Eukaryota</taxon>
        <taxon>Fungi</taxon>
        <taxon>Dikarya</taxon>
        <taxon>Ascomycota</taxon>
        <taxon>Pezizomycotina</taxon>
        <taxon>Eurotiomycetes</taxon>
        <taxon>Eurotiomycetidae</taxon>
        <taxon>Onygenales</taxon>
        <taxon>Ajellomycetaceae</taxon>
        <taxon>Emergomyces</taxon>
    </lineage>
</organism>
<proteinExistence type="predicted"/>
<evidence type="ECO:0000313" key="3">
    <source>
        <dbReference type="Proteomes" id="UP000091918"/>
    </source>
</evidence>
<name>A0A1B7P4B4_9EURO</name>
<keyword evidence="3" id="KW-1185">Reference proteome</keyword>
<comment type="caution">
    <text evidence="2">The sequence shown here is derived from an EMBL/GenBank/DDBJ whole genome shotgun (WGS) entry which is preliminary data.</text>
</comment>
<gene>
    <name evidence="2" type="ORF">ACJ72_01944</name>
</gene>
<dbReference type="AlphaFoldDB" id="A0A1B7P4B4"/>
<dbReference type="Proteomes" id="UP000091918">
    <property type="component" value="Unassembled WGS sequence"/>
</dbReference>
<reference evidence="2 3" key="1">
    <citation type="submission" date="2015-07" db="EMBL/GenBank/DDBJ databases">
        <title>Emmonsia species relationships and genome sequence.</title>
        <authorList>
            <person name="Cuomo C.A."/>
            <person name="Schwartz I.S."/>
            <person name="Kenyon C."/>
            <person name="de Hoog G.S."/>
            <person name="Govender N.P."/>
            <person name="Botha A."/>
            <person name="Moreno L."/>
            <person name="de Vries M."/>
            <person name="Munoz J.F."/>
            <person name="Stielow J.B."/>
        </authorList>
    </citation>
    <scope>NUCLEOTIDE SEQUENCE [LARGE SCALE GENOMIC DNA]</scope>
    <source>
        <strain evidence="2 3">CBS 136260</strain>
    </source>
</reference>
<accession>A0A1B7P4B4</accession>
<feature type="region of interest" description="Disordered" evidence="1">
    <location>
        <begin position="1"/>
        <end position="36"/>
    </location>
</feature>
<evidence type="ECO:0000313" key="2">
    <source>
        <dbReference type="EMBL" id="OAX83697.1"/>
    </source>
</evidence>
<evidence type="ECO:0000256" key="1">
    <source>
        <dbReference type="SAM" id="MobiDB-lite"/>
    </source>
</evidence>
<protein>
    <submittedName>
        <fullName evidence="2">Uncharacterized protein</fullName>
    </submittedName>
</protein>